<dbReference type="InterPro" id="IPR037118">
    <property type="entry name" value="Val-tRNA_synth_C_sf"/>
</dbReference>
<dbReference type="AlphaFoldDB" id="A0A380TJA3"/>
<dbReference type="PROSITE" id="PS50893">
    <property type="entry name" value="ABC_TRANSPORTER_2"/>
    <property type="match status" value="2"/>
</dbReference>
<organism evidence="5">
    <name type="scientific">metagenome</name>
    <dbReference type="NCBI Taxonomy" id="256318"/>
    <lineage>
        <taxon>unclassified sequences</taxon>
        <taxon>metagenomes</taxon>
    </lineage>
</organism>
<dbReference type="InterPro" id="IPR017871">
    <property type="entry name" value="ABC_transporter-like_CS"/>
</dbReference>
<feature type="domain" description="ABC transporter" evidence="4">
    <location>
        <begin position="310"/>
        <end position="524"/>
    </location>
</feature>
<dbReference type="Gene3D" id="1.10.287.380">
    <property type="entry name" value="Valyl-tRNA synthetase, C-terminal domain"/>
    <property type="match status" value="1"/>
</dbReference>
<dbReference type="FunFam" id="3.40.50.300:FF:000011">
    <property type="entry name" value="Putative ABC transporter ATP-binding component"/>
    <property type="match status" value="1"/>
</dbReference>
<sequence length="640" mass="69617">MLRITDLTYRIGARVLFDRAQATINTGHRVGLVGRNGAGKTTLLRLIAGELEPDGGRIETPARSRIGLTRQDAPAGPESLIETVLAANSEIQRLTAAAEAATDPHSIADIHARLRDTDAHSAPARAARILAGLGFSETAQQQPCNTFSGGWRMRIGLAALLFLQPDILLLDEPTNHLDLEAALWLEGYLRRYPGTILLVSHDRGLLNRAVDEILHLEGGSLTLYPGGYDRFEATRRARIALSEKARTKQAGERARIQAFVDRFRYKATKARQAQSRLKLLARMEPIAETREEDVPTFAFPEPEALPSPLLNLDGAAVGYDDTPVLRKLSLRIDADDRIALLGANGNGKSTLMRLLAGRLNPAAGTVVRSPKLRVGYFAQHQADELDLGATPVVVLGRRRPRDTDLQVRQHLGRFGFSQARADTTIANLSGGEKARLLFALMSAEAPHLLLLDEPTNHLDLAAREALVQAINTFSGGVVVVSHDPHLISLTADRLWLIEGGTVVPFDGDLDDYRSLVLERGRAESAIRSKASAGEGRRPGRQEQRRLAGERRLALAPLKQCLTAAEAAVERLHVEQSRLTSLIADPALYAGEASALVALRKQLAQVEKDVAQAEAAWIAAHEAWEEAQSAMATETETASSR</sequence>
<dbReference type="PANTHER" id="PTHR19211">
    <property type="entry name" value="ATP-BINDING TRANSPORT PROTEIN-RELATED"/>
    <property type="match status" value="1"/>
</dbReference>
<name>A0A380TJA3_9ZZZZ</name>
<dbReference type="InterPro" id="IPR032781">
    <property type="entry name" value="ABC_tran_Xtn"/>
</dbReference>
<dbReference type="PROSITE" id="PS00211">
    <property type="entry name" value="ABC_TRANSPORTER_1"/>
    <property type="match status" value="2"/>
</dbReference>
<reference evidence="5" key="1">
    <citation type="submission" date="2018-07" db="EMBL/GenBank/DDBJ databases">
        <authorList>
            <person name="Quirk P.G."/>
            <person name="Krulwich T.A."/>
        </authorList>
    </citation>
    <scope>NUCLEOTIDE SEQUENCE</scope>
</reference>
<evidence type="ECO:0000256" key="1">
    <source>
        <dbReference type="ARBA" id="ARBA00022737"/>
    </source>
</evidence>
<dbReference type="PANTHER" id="PTHR19211:SF14">
    <property type="entry name" value="ATP-BINDING CASSETTE SUB-FAMILY F MEMBER 1"/>
    <property type="match status" value="1"/>
</dbReference>
<dbReference type="Pfam" id="PF12848">
    <property type="entry name" value="ABC_tran_Xtn"/>
    <property type="match status" value="1"/>
</dbReference>
<dbReference type="InterPro" id="IPR003439">
    <property type="entry name" value="ABC_transporter-like_ATP-bd"/>
</dbReference>
<evidence type="ECO:0000313" key="5">
    <source>
        <dbReference type="EMBL" id="SUS07789.1"/>
    </source>
</evidence>
<dbReference type="SMART" id="SM00382">
    <property type="entry name" value="AAA"/>
    <property type="match status" value="2"/>
</dbReference>
<evidence type="ECO:0000256" key="2">
    <source>
        <dbReference type="ARBA" id="ARBA00022741"/>
    </source>
</evidence>
<evidence type="ECO:0000256" key="3">
    <source>
        <dbReference type="ARBA" id="ARBA00022840"/>
    </source>
</evidence>
<dbReference type="InterPro" id="IPR050611">
    <property type="entry name" value="ABCF"/>
</dbReference>
<dbReference type="Pfam" id="PF00005">
    <property type="entry name" value="ABC_tran"/>
    <property type="match status" value="2"/>
</dbReference>
<dbReference type="Gene3D" id="3.40.50.300">
    <property type="entry name" value="P-loop containing nucleotide triphosphate hydrolases"/>
    <property type="match status" value="2"/>
</dbReference>
<dbReference type="EMBL" id="UIDG01000446">
    <property type="protein sequence ID" value="SUS07789.1"/>
    <property type="molecule type" value="Genomic_DNA"/>
</dbReference>
<evidence type="ECO:0000259" key="4">
    <source>
        <dbReference type="PROSITE" id="PS50893"/>
    </source>
</evidence>
<dbReference type="GO" id="GO:0016887">
    <property type="term" value="F:ATP hydrolysis activity"/>
    <property type="evidence" value="ECO:0007669"/>
    <property type="project" value="InterPro"/>
</dbReference>
<dbReference type="GO" id="GO:0005524">
    <property type="term" value="F:ATP binding"/>
    <property type="evidence" value="ECO:0007669"/>
    <property type="project" value="UniProtKB-KW"/>
</dbReference>
<dbReference type="InterPro" id="IPR027417">
    <property type="entry name" value="P-loop_NTPase"/>
</dbReference>
<proteinExistence type="predicted"/>
<gene>
    <name evidence="5" type="primary">yheS</name>
    <name evidence="5" type="ORF">DF3PB_500003</name>
</gene>
<feature type="domain" description="ABC transporter" evidence="4">
    <location>
        <begin position="2"/>
        <end position="243"/>
    </location>
</feature>
<keyword evidence="1" id="KW-0677">Repeat</keyword>
<dbReference type="SUPFAM" id="SSF52540">
    <property type="entry name" value="P-loop containing nucleoside triphosphate hydrolases"/>
    <property type="match status" value="2"/>
</dbReference>
<keyword evidence="3 5" id="KW-0067">ATP-binding</keyword>
<accession>A0A380TJA3</accession>
<keyword evidence="2" id="KW-0547">Nucleotide-binding</keyword>
<dbReference type="InterPro" id="IPR003593">
    <property type="entry name" value="AAA+_ATPase"/>
</dbReference>
<protein>
    <submittedName>
        <fullName evidence="5">Uncharacterized ABC transporter ATP-binding protein YheS</fullName>
    </submittedName>
</protein>
<dbReference type="CDD" id="cd03221">
    <property type="entry name" value="ABCF_EF-3"/>
    <property type="match status" value="2"/>
</dbReference>